<sequence length="414" mass="47773">MKSIHLTRALIVLIFLVTLTNGPMLSDVLLPKVARYVPILGVLVCLILIELNRQKNNSMIILFAGLSASILIIWTILGSYIFSNAFLILFSIFLIIVLETSKIPKRDLFFLVKIWDYFIKVSLISTLMSFIIFNFLGRIGYQAVDLGNYSESNTFFNPLMGVISERDLLIFKLGRPVWFMTEPSYLGFFHGLNIFWIAWRKIDFSRYYKKYITLSIITFLLTFSLGAWLSMAISLVITCLIFFTLFLFDVIKLKKSVFKRLGLFLGLIIIVCILFGQSILISLNDFIQNYDKYTSLENRSDRIEVSLHLIKNMDIIRFLLGYGPGTIETVSEAGESNGWLKYFIELGIFPILVYLAMLFCFFFRIKFLYLLLLFFVIISFNSVVVMFSPLVLLYLYLLGIGHRFQEQSPELALA</sequence>
<accession>A0A420FHR7</accession>
<evidence type="ECO:0000313" key="1">
    <source>
        <dbReference type="EMBL" id="RKF32462.1"/>
    </source>
</evidence>
<reference evidence="1 2" key="1">
    <citation type="submission" date="2016-07" db="EMBL/GenBank/DDBJ databases">
        <title>Genome analysis of Sphingobacterium siyangense T12B17.</title>
        <authorList>
            <person name="Xu D."/>
            <person name="Su Y."/>
            <person name="Zheng S."/>
        </authorList>
    </citation>
    <scope>NUCLEOTIDE SEQUENCE [LARGE SCALE GENOMIC DNA]</scope>
    <source>
        <strain evidence="1 2">T12B17</strain>
    </source>
</reference>
<name>A0A420FHR7_9SPHI</name>
<comment type="caution">
    <text evidence="1">The sequence shown here is derived from an EMBL/GenBank/DDBJ whole genome shotgun (WGS) entry which is preliminary data.</text>
</comment>
<protein>
    <submittedName>
        <fullName evidence="1">Uncharacterized protein</fullName>
    </submittedName>
</protein>
<dbReference type="EMBL" id="MCAQ01000027">
    <property type="protein sequence ID" value="RKF32462.1"/>
    <property type="molecule type" value="Genomic_DNA"/>
</dbReference>
<keyword evidence="2" id="KW-1185">Reference proteome</keyword>
<organism evidence="1 2">
    <name type="scientific">Sphingobacterium siyangense</name>
    <dbReference type="NCBI Taxonomy" id="459529"/>
    <lineage>
        <taxon>Bacteria</taxon>
        <taxon>Pseudomonadati</taxon>
        <taxon>Bacteroidota</taxon>
        <taxon>Sphingobacteriia</taxon>
        <taxon>Sphingobacteriales</taxon>
        <taxon>Sphingobacteriaceae</taxon>
        <taxon>Sphingobacterium</taxon>
    </lineage>
</organism>
<dbReference type="AlphaFoldDB" id="A0A420FHR7"/>
<gene>
    <name evidence="1" type="ORF">BCY89_14885</name>
</gene>
<proteinExistence type="predicted"/>
<dbReference type="RefSeq" id="WP_120335729.1">
    <property type="nucleotide sequence ID" value="NZ_CP070350.1"/>
</dbReference>
<dbReference type="Proteomes" id="UP000286402">
    <property type="component" value="Unassembled WGS sequence"/>
</dbReference>
<evidence type="ECO:0000313" key="2">
    <source>
        <dbReference type="Proteomes" id="UP000286402"/>
    </source>
</evidence>